<reference evidence="6 7" key="1">
    <citation type="submission" date="2020-08" db="EMBL/GenBank/DDBJ databases">
        <title>Genomic Encyclopedia of Type Strains, Phase III (KMG-III): the genomes of soil and plant-associated and newly described type strains.</title>
        <authorList>
            <person name="Whitman W."/>
        </authorList>
    </citation>
    <scope>NUCLEOTIDE SEQUENCE [LARGE SCALE GENOMIC DNA]</scope>
    <source>
        <strain evidence="6 7">CECT 8640</strain>
    </source>
</reference>
<feature type="region of interest" description="Disordered" evidence="3">
    <location>
        <begin position="1068"/>
        <end position="1094"/>
    </location>
</feature>
<dbReference type="InterPro" id="IPR002641">
    <property type="entry name" value="PNPLA_dom"/>
</dbReference>
<evidence type="ECO:0000256" key="2">
    <source>
        <dbReference type="PROSITE-ProRule" id="PRU01161"/>
    </source>
</evidence>
<gene>
    <name evidence="6" type="ORF">FHS29_003721</name>
</gene>
<keyword evidence="2" id="KW-0378">Hydrolase</keyword>
<feature type="active site" description="Nucleophile" evidence="2">
    <location>
        <position position="77"/>
    </location>
</feature>
<protein>
    <submittedName>
        <fullName evidence="6">Putative acylesterase/phospholipase RssA</fullName>
    </submittedName>
</protein>
<feature type="transmembrane region" description="Helical" evidence="4">
    <location>
        <begin position="949"/>
        <end position="968"/>
    </location>
</feature>
<comment type="caution">
    <text evidence="6">The sequence shown here is derived from an EMBL/GenBank/DDBJ whole genome shotgun (WGS) entry which is preliminary data.</text>
</comment>
<feature type="short sequence motif" description="GXSXG" evidence="2">
    <location>
        <begin position="75"/>
        <end position="79"/>
    </location>
</feature>
<feature type="transmembrane region" description="Helical" evidence="4">
    <location>
        <begin position="917"/>
        <end position="937"/>
    </location>
</feature>
<feature type="active site" description="Proton acceptor" evidence="2">
    <location>
        <position position="271"/>
    </location>
</feature>
<dbReference type="GO" id="GO:0016787">
    <property type="term" value="F:hydrolase activity"/>
    <property type="evidence" value="ECO:0007669"/>
    <property type="project" value="UniProtKB-UniRule"/>
</dbReference>
<proteinExistence type="predicted"/>
<feature type="transmembrane region" description="Helical" evidence="4">
    <location>
        <begin position="879"/>
        <end position="905"/>
    </location>
</feature>
<dbReference type="Pfam" id="PF01734">
    <property type="entry name" value="Patatin"/>
    <property type="match status" value="1"/>
</dbReference>
<evidence type="ECO:0000313" key="7">
    <source>
        <dbReference type="Proteomes" id="UP000547510"/>
    </source>
</evidence>
<feature type="transmembrane region" description="Helical" evidence="4">
    <location>
        <begin position="980"/>
        <end position="1001"/>
    </location>
</feature>
<feature type="short sequence motif" description="DGA/G" evidence="2">
    <location>
        <begin position="271"/>
        <end position="273"/>
    </location>
</feature>
<accession>A0A841CLU1</accession>
<dbReference type="Pfam" id="PF11856">
    <property type="entry name" value="DUF3376"/>
    <property type="match status" value="1"/>
</dbReference>
<evidence type="ECO:0000256" key="3">
    <source>
        <dbReference type="SAM" id="MobiDB-lite"/>
    </source>
</evidence>
<evidence type="ECO:0000259" key="5">
    <source>
        <dbReference type="PROSITE" id="PS51635"/>
    </source>
</evidence>
<sequence length="1094" mass="116409">MGALPKELRLALCMRGGVSLAVWMGGACREIATLRSALGDGPAPADDCDAAQRKIYRFLLERSGYDEVTVDILTGTSAGGLNGVLFASHLMYGMPFDSRIRDIWLQLGDLEGLTRRPDEPTPPSLLEGNGFHRKVLEQLDRLVGGCEPAAPPAMLRLILTATRLHPRNEYLRTSLGTPMLVNWSRAHMVFRHHGIGTADAIFTDFSADDRNATLDRLAYAARTTSSFPVAFEPAEVAVVKPADAAERNFHGLISETCAPDPGGAGRVQLMDGGVLDNVPLAWAIRAIAGAAANQSVDRWLLYLEPVPPSPPAQPADGTRSLARLVGVIRALLQAKANSESLLEDATELREAWTNAQRLHGATGGIPGDPAFAHLPDPSAHDRKRYAEAVACVEADRLARLIEDPISLVGPDPLPIPDTSAFAGAEPWPLLADLRGPVDTNLAAADSSFRSPLVGARAVALALDWVHAVEETVDAPPEALRDARQSLYQARFACEVLLAARDRLLLRIGDPGREVDGWVAEADRWLGRFVQDAGGLGDCGVDMLAEVAHRAVHDDLGTPPAGSAEPFSNAVLDHVARTCVALRAALAGEATAPGFRALTEASDAVAMRKVLTYAELVLGPLRPDPLAEPTRIRLHTVNAAAHSPLEGLLFGGAPEPEHLVDRKLSGNTLMNFASFLSSRWRLNDWTWGRMDAASALVDVVARTERAHTGQTDTGRVGAGQTDTGQANTGRADAADLVTRLRDLHAVLVADHPELAALIGAFPDDVDADNVAERLPGLLKTWLHWNVLRQEIPLLKALDEAGHNRDLPPAPKVMQQAAQYTAADCAVLAEVGGESVRDLLTRSSLRRAAMRLGLVAWRAVQPAGDGLARLPRALSAVVKPVVLPPVLVGFLAPVASMAAAALCWIAITVATDSAFSRPAHVLVALGAGVAVGCAVWRWWPHRRDWRATVRAVLVGVVTVAAVVAGVVGWLDRVPEGVRDFRSVFVGLLTGFAVLTSLWSVAGFGLAGGGRRWRRVFLIGALPALLAVVLTLLFQVFVADPLGGWPAVLVVYLALALETCLLTKRFPDAPAGPDPAPTPRVGAVSEPEVPQGVALAA</sequence>
<keyword evidence="2" id="KW-0442">Lipid degradation</keyword>
<name>A0A841CLU1_9PSEU</name>
<dbReference type="InterPro" id="IPR016035">
    <property type="entry name" value="Acyl_Trfase/lysoPLipase"/>
</dbReference>
<dbReference type="RefSeq" id="WP_184691926.1">
    <property type="nucleotide sequence ID" value="NZ_JACHJN010000005.1"/>
</dbReference>
<dbReference type="SUPFAM" id="SSF52151">
    <property type="entry name" value="FabD/lysophospholipase-like"/>
    <property type="match status" value="1"/>
</dbReference>
<feature type="region of interest" description="Disordered" evidence="3">
    <location>
        <begin position="707"/>
        <end position="726"/>
    </location>
</feature>
<dbReference type="GO" id="GO:0016042">
    <property type="term" value="P:lipid catabolic process"/>
    <property type="evidence" value="ECO:0007669"/>
    <property type="project" value="UniProtKB-UniRule"/>
</dbReference>
<dbReference type="AlphaFoldDB" id="A0A841CLU1"/>
<keyword evidence="4" id="KW-1133">Transmembrane helix</keyword>
<evidence type="ECO:0000256" key="1">
    <source>
        <dbReference type="ARBA" id="ARBA00023098"/>
    </source>
</evidence>
<comment type="caution">
    <text evidence="2">Lacks conserved residue(s) required for the propagation of feature annotation.</text>
</comment>
<organism evidence="6 7">
    <name type="scientific">Saccharothrix tamanrassetensis</name>
    <dbReference type="NCBI Taxonomy" id="1051531"/>
    <lineage>
        <taxon>Bacteria</taxon>
        <taxon>Bacillati</taxon>
        <taxon>Actinomycetota</taxon>
        <taxon>Actinomycetes</taxon>
        <taxon>Pseudonocardiales</taxon>
        <taxon>Pseudonocardiaceae</taxon>
        <taxon>Saccharothrix</taxon>
    </lineage>
</organism>
<dbReference type="Proteomes" id="UP000547510">
    <property type="component" value="Unassembled WGS sequence"/>
</dbReference>
<keyword evidence="1 2" id="KW-0443">Lipid metabolism</keyword>
<dbReference type="Gene3D" id="3.40.1090.10">
    <property type="entry name" value="Cytosolic phospholipase A2 catalytic domain"/>
    <property type="match status" value="1"/>
</dbReference>
<feature type="transmembrane region" description="Helical" evidence="4">
    <location>
        <begin position="1013"/>
        <end position="1035"/>
    </location>
</feature>
<keyword evidence="7" id="KW-1185">Reference proteome</keyword>
<dbReference type="EMBL" id="JACHJN010000005">
    <property type="protein sequence ID" value="MBB5957128.1"/>
    <property type="molecule type" value="Genomic_DNA"/>
</dbReference>
<keyword evidence="4" id="KW-0812">Transmembrane</keyword>
<feature type="domain" description="PNPLA" evidence="5">
    <location>
        <begin position="12"/>
        <end position="284"/>
    </location>
</feature>
<evidence type="ECO:0000256" key="4">
    <source>
        <dbReference type="SAM" id="Phobius"/>
    </source>
</evidence>
<keyword evidence="4" id="KW-0472">Membrane</keyword>
<dbReference type="PROSITE" id="PS51635">
    <property type="entry name" value="PNPLA"/>
    <property type="match status" value="1"/>
</dbReference>
<dbReference type="PROSITE" id="PS51257">
    <property type="entry name" value="PROKAR_LIPOPROTEIN"/>
    <property type="match status" value="1"/>
</dbReference>
<dbReference type="InterPro" id="IPR024282">
    <property type="entry name" value="DUF3376"/>
</dbReference>
<evidence type="ECO:0000313" key="6">
    <source>
        <dbReference type="EMBL" id="MBB5957128.1"/>
    </source>
</evidence>